<gene>
    <name evidence="1" type="ORF">METZ01_LOCUS2209</name>
</gene>
<proteinExistence type="predicted"/>
<dbReference type="AlphaFoldDB" id="A0A381N4A4"/>
<sequence length="106" mass="12233">MVWEPGPPQGLGDLRNTLLMSKRYSVNELVDQDKEVRTHWIWDEELPRGDQLDENGKCIVCDLPHPNSPQLWIMSKQSGQSKMIEERHEGHEFVVNQNHGSVNKST</sequence>
<protein>
    <submittedName>
        <fullName evidence="1">Uncharacterized protein</fullName>
    </submittedName>
</protein>
<name>A0A381N4A4_9ZZZZ</name>
<reference evidence="1" key="1">
    <citation type="submission" date="2018-05" db="EMBL/GenBank/DDBJ databases">
        <authorList>
            <person name="Lanie J.A."/>
            <person name="Ng W.-L."/>
            <person name="Kazmierczak K.M."/>
            <person name="Andrzejewski T.M."/>
            <person name="Davidsen T.M."/>
            <person name="Wayne K.J."/>
            <person name="Tettelin H."/>
            <person name="Glass J.I."/>
            <person name="Rusch D."/>
            <person name="Podicherti R."/>
            <person name="Tsui H.-C.T."/>
            <person name="Winkler M.E."/>
        </authorList>
    </citation>
    <scope>NUCLEOTIDE SEQUENCE</scope>
</reference>
<dbReference type="EMBL" id="UINC01000111">
    <property type="protein sequence ID" value="SUZ49355.1"/>
    <property type="molecule type" value="Genomic_DNA"/>
</dbReference>
<organism evidence="1">
    <name type="scientific">marine metagenome</name>
    <dbReference type="NCBI Taxonomy" id="408172"/>
    <lineage>
        <taxon>unclassified sequences</taxon>
        <taxon>metagenomes</taxon>
        <taxon>ecological metagenomes</taxon>
    </lineage>
</organism>
<accession>A0A381N4A4</accession>
<evidence type="ECO:0000313" key="1">
    <source>
        <dbReference type="EMBL" id="SUZ49355.1"/>
    </source>
</evidence>